<comment type="caution">
    <text evidence="1">The sequence shown here is derived from an EMBL/GenBank/DDBJ whole genome shotgun (WGS) entry which is preliminary data.</text>
</comment>
<dbReference type="RefSeq" id="WP_190402883.1">
    <property type="nucleotide sequence ID" value="NZ_JACJQB010000010.1"/>
</dbReference>
<evidence type="ECO:0000313" key="2">
    <source>
        <dbReference type="Proteomes" id="UP000642094"/>
    </source>
</evidence>
<accession>A0ABR7ZW82</accession>
<dbReference type="Proteomes" id="UP000642094">
    <property type="component" value="Unassembled WGS sequence"/>
</dbReference>
<reference evidence="1 2" key="1">
    <citation type="journal article" date="2020" name="ISME J.">
        <title>Comparative genomics reveals insights into cyanobacterial evolution and habitat adaptation.</title>
        <authorList>
            <person name="Chen M.Y."/>
            <person name="Teng W.K."/>
            <person name="Zhao L."/>
            <person name="Hu C.X."/>
            <person name="Zhou Y.K."/>
            <person name="Han B.P."/>
            <person name="Song L.R."/>
            <person name="Shu W.S."/>
        </authorList>
    </citation>
    <scope>NUCLEOTIDE SEQUENCE [LARGE SCALE GENOMIC DNA]</scope>
    <source>
        <strain evidence="1 2">FACHB-723</strain>
    </source>
</reference>
<dbReference type="EMBL" id="JACJQB010000010">
    <property type="protein sequence ID" value="MBD2188024.1"/>
    <property type="molecule type" value="Genomic_DNA"/>
</dbReference>
<proteinExistence type="predicted"/>
<gene>
    <name evidence="1" type="ORF">H6F41_07700</name>
</gene>
<name>A0ABR7ZW82_9CYAN</name>
<organism evidence="1 2">
    <name type="scientific">Pseudanabaena mucicola FACHB-723</name>
    <dbReference type="NCBI Taxonomy" id="2692860"/>
    <lineage>
        <taxon>Bacteria</taxon>
        <taxon>Bacillati</taxon>
        <taxon>Cyanobacteriota</taxon>
        <taxon>Cyanophyceae</taxon>
        <taxon>Pseudanabaenales</taxon>
        <taxon>Pseudanabaenaceae</taxon>
        <taxon>Pseudanabaena</taxon>
    </lineage>
</organism>
<evidence type="ECO:0000313" key="1">
    <source>
        <dbReference type="EMBL" id="MBD2188024.1"/>
    </source>
</evidence>
<protein>
    <submittedName>
        <fullName evidence="1">DUF3387 domain-containing protein</fullName>
    </submittedName>
</protein>
<keyword evidence="2" id="KW-1185">Reference proteome</keyword>
<sequence>MGTVKKLRSVYKLCCSSQQISELEHDYIGLANDVLDDVAQQFADLFKELQIVVRDSFMELGINFEEKAFYDILKSVAQKYEFPYPEDKL</sequence>